<gene>
    <name evidence="5" type="ORF">MNBD_GAMMA21-267</name>
</gene>
<dbReference type="InterPro" id="IPR025965">
    <property type="entry name" value="FlgD/Vpr_Ig-like"/>
</dbReference>
<dbReference type="EMBL" id="UOFR01000078">
    <property type="protein sequence ID" value="VAX00722.1"/>
    <property type="molecule type" value="Genomic_DNA"/>
</dbReference>
<protein>
    <submittedName>
        <fullName evidence="5">Flagellar basal-body rod modification protein FlgD</fullName>
    </submittedName>
</protein>
<proteinExistence type="predicted"/>
<keyword evidence="5" id="KW-0282">Flagellum</keyword>
<evidence type="ECO:0000259" key="4">
    <source>
        <dbReference type="Pfam" id="PF13861"/>
    </source>
</evidence>
<dbReference type="GO" id="GO:0044781">
    <property type="term" value="P:bacterial-type flagellum organization"/>
    <property type="evidence" value="ECO:0007669"/>
    <property type="project" value="UniProtKB-KW"/>
</dbReference>
<feature type="domain" description="FlgD Tudor-like" evidence="4">
    <location>
        <begin position="84"/>
        <end position="236"/>
    </location>
</feature>
<organism evidence="5">
    <name type="scientific">hydrothermal vent metagenome</name>
    <dbReference type="NCBI Taxonomy" id="652676"/>
    <lineage>
        <taxon>unclassified sequences</taxon>
        <taxon>metagenomes</taxon>
        <taxon>ecological metagenomes</taxon>
    </lineage>
</organism>
<dbReference type="Pfam" id="PF13860">
    <property type="entry name" value="FlgD_ig"/>
    <property type="match status" value="1"/>
</dbReference>
<dbReference type="InterPro" id="IPR025963">
    <property type="entry name" value="FLgD_Tudor"/>
</dbReference>
<feature type="region of interest" description="Disordered" evidence="2">
    <location>
        <begin position="1"/>
        <end position="24"/>
    </location>
</feature>
<sequence length="239" mass="25694">MEGIDKSLPTFESLGLNKQKPLEKPRLGQEDFMNLMMAQIKHQDPMKPMENGDFISQMAEFSSVSGLKELKDSFNTLANALQSSQALQASSMVGRQVLVPGDVAELNAQGGIRGSVDVPHAAEKVTVKIFNKSGAQVAVMDLGPQRPGSTQFNWDGVIKKMDEMVPPVEGMQPENQGVRADAGVYSVKAEAIIEGKPTAIQTFTVDKVDSVSLASDKQGVTLNLKHAGATLLSDVQEII</sequence>
<evidence type="ECO:0000313" key="5">
    <source>
        <dbReference type="EMBL" id="VAX00722.1"/>
    </source>
</evidence>
<dbReference type="Pfam" id="PF13861">
    <property type="entry name" value="FLgD_tudor"/>
    <property type="match status" value="1"/>
</dbReference>
<dbReference type="AlphaFoldDB" id="A0A3B1A9M7"/>
<name>A0A3B1A9M7_9ZZZZ</name>
<dbReference type="InterPro" id="IPR005648">
    <property type="entry name" value="FlgD"/>
</dbReference>
<reference evidence="5" key="1">
    <citation type="submission" date="2018-06" db="EMBL/GenBank/DDBJ databases">
        <authorList>
            <person name="Zhirakovskaya E."/>
        </authorList>
    </citation>
    <scope>NUCLEOTIDE SEQUENCE</scope>
</reference>
<keyword evidence="5" id="KW-0969">Cilium</keyword>
<evidence type="ECO:0000259" key="3">
    <source>
        <dbReference type="Pfam" id="PF13860"/>
    </source>
</evidence>
<keyword evidence="1" id="KW-1005">Bacterial flagellum biogenesis</keyword>
<dbReference type="Gene3D" id="2.60.40.4070">
    <property type="match status" value="1"/>
</dbReference>
<dbReference type="Gene3D" id="2.30.30.910">
    <property type="match status" value="1"/>
</dbReference>
<feature type="domain" description="FlgD/Vpr Ig-like" evidence="3">
    <location>
        <begin position="106"/>
        <end position="157"/>
    </location>
</feature>
<evidence type="ECO:0000256" key="1">
    <source>
        <dbReference type="ARBA" id="ARBA00022795"/>
    </source>
</evidence>
<keyword evidence="5" id="KW-0966">Cell projection</keyword>
<dbReference type="Pfam" id="PF03963">
    <property type="entry name" value="FlgD"/>
    <property type="match status" value="1"/>
</dbReference>
<evidence type="ECO:0000256" key="2">
    <source>
        <dbReference type="SAM" id="MobiDB-lite"/>
    </source>
</evidence>
<accession>A0A3B1A9M7</accession>